<evidence type="ECO:0000313" key="3">
    <source>
        <dbReference type="EMBL" id="MBB6730051.1"/>
    </source>
</evidence>
<protein>
    <recommendedName>
        <fullName evidence="2">YqzN/YkzM domain-containing protein</fullName>
    </recommendedName>
</protein>
<dbReference type="Proteomes" id="UP000564644">
    <property type="component" value="Unassembled WGS sequence"/>
</dbReference>
<dbReference type="EMBL" id="JACJVO010000005">
    <property type="protein sequence ID" value="MBB6730051.1"/>
    <property type="molecule type" value="Genomic_DNA"/>
</dbReference>
<evidence type="ECO:0000256" key="1">
    <source>
        <dbReference type="SAM" id="MobiDB-lite"/>
    </source>
</evidence>
<keyword evidence="4" id="KW-1185">Reference proteome</keyword>
<name>A0A7X0SHF9_9BACL</name>
<sequence>MAIRRKKAAAEAQPVESAAAAPEQTTVAPEQAPGVSAQEAAAAVGGGQTSANENGPANAAVVRYEADELIRQARELFGVSPIAAVGAFADRGFAPLTVEQARQSIQQFMNRKVN</sequence>
<dbReference type="RefSeq" id="WP_185127726.1">
    <property type="nucleotide sequence ID" value="NZ_JACJVO010000005.1"/>
</dbReference>
<feature type="region of interest" description="Disordered" evidence="1">
    <location>
        <begin position="1"/>
        <end position="55"/>
    </location>
</feature>
<proteinExistence type="predicted"/>
<evidence type="ECO:0000259" key="2">
    <source>
        <dbReference type="Pfam" id="PF26160"/>
    </source>
</evidence>
<accession>A0A7X0SHF9</accession>
<feature type="compositionally biased region" description="Low complexity" evidence="1">
    <location>
        <begin position="10"/>
        <end position="24"/>
    </location>
</feature>
<feature type="domain" description="YqzN/YkzM" evidence="2">
    <location>
        <begin position="63"/>
        <end position="112"/>
    </location>
</feature>
<feature type="compositionally biased region" description="Low complexity" evidence="1">
    <location>
        <begin position="31"/>
        <end position="43"/>
    </location>
</feature>
<reference evidence="3 4" key="1">
    <citation type="submission" date="2020-08" db="EMBL/GenBank/DDBJ databases">
        <title>Cohnella phylogeny.</title>
        <authorList>
            <person name="Dunlap C."/>
        </authorList>
    </citation>
    <scope>NUCLEOTIDE SEQUENCE [LARGE SCALE GENOMIC DNA]</scope>
    <source>
        <strain evidence="3 4">CBP 2801</strain>
    </source>
</reference>
<evidence type="ECO:0000313" key="4">
    <source>
        <dbReference type="Proteomes" id="UP000564644"/>
    </source>
</evidence>
<dbReference type="InterPro" id="IPR058869">
    <property type="entry name" value="YqzN_YkzM"/>
</dbReference>
<comment type="caution">
    <text evidence="3">The sequence shown here is derived from an EMBL/GenBank/DDBJ whole genome shotgun (WGS) entry which is preliminary data.</text>
</comment>
<dbReference type="AlphaFoldDB" id="A0A7X0SHF9"/>
<dbReference type="Pfam" id="PF26160">
    <property type="entry name" value="YqzN_YkzM"/>
    <property type="match status" value="1"/>
</dbReference>
<gene>
    <name evidence="3" type="ORF">H7C18_04000</name>
</gene>
<organism evidence="3 4">
    <name type="scientific">Cohnella zeiphila</name>
    <dbReference type="NCBI Taxonomy" id="2761120"/>
    <lineage>
        <taxon>Bacteria</taxon>
        <taxon>Bacillati</taxon>
        <taxon>Bacillota</taxon>
        <taxon>Bacilli</taxon>
        <taxon>Bacillales</taxon>
        <taxon>Paenibacillaceae</taxon>
        <taxon>Cohnella</taxon>
    </lineage>
</organism>